<reference evidence="3" key="1">
    <citation type="submission" date="2020-10" db="EMBL/GenBank/DDBJ databases">
        <title>Chromosome-scale genome assembly of the Allis shad, Alosa alosa.</title>
        <authorList>
            <person name="Margot Z."/>
            <person name="Christophe K."/>
            <person name="Cabau C."/>
            <person name="Louis A."/>
            <person name="Berthelot C."/>
            <person name="Parey E."/>
            <person name="Roest Crollius H."/>
            <person name="Montfort J."/>
            <person name="Robinson-Rechavi M."/>
            <person name="Bucao C."/>
            <person name="Bouchez O."/>
            <person name="Gislard M."/>
            <person name="Lluch J."/>
            <person name="Milhes M."/>
            <person name="Lampietro C."/>
            <person name="Lopez Roques C."/>
            <person name="Donnadieu C."/>
            <person name="Braasch I."/>
            <person name="Desvignes T."/>
            <person name="Postlethwait J."/>
            <person name="Bobe J."/>
            <person name="Guiguen Y."/>
        </authorList>
    </citation>
    <scope>NUCLEOTIDE SEQUENCE</scope>
    <source>
        <strain evidence="3">M-15738</strain>
        <tissue evidence="3">Blood</tissue>
    </source>
</reference>
<evidence type="ECO:0000313" key="3">
    <source>
        <dbReference type="EMBL" id="KAG5260917.1"/>
    </source>
</evidence>
<dbReference type="PANTHER" id="PTHR47130:SF6">
    <property type="entry name" value="EGG ENVELOPE GLYCOPROTEIN-LIKE PRECURSOR"/>
    <property type="match status" value="1"/>
</dbReference>
<name>A0AAV6FHQ8_9TELE</name>
<dbReference type="Gene3D" id="2.60.40.3210">
    <property type="entry name" value="Zona pellucida, ZP-N domain"/>
    <property type="match status" value="1"/>
</dbReference>
<feature type="chain" id="PRO_5043719779" description="ZP domain-containing protein" evidence="1">
    <location>
        <begin position="21"/>
        <end position="793"/>
    </location>
</feature>
<sequence>MYLEFSLALFLFLLSVKVRTEEMAKGVIELDCRERYLAVQVHLNNGSEPHFKAIDTIGVHPITKEYGPGCGYTYELFCEIGIAELKASYFSCHTGNQGDVEFTFNFSVIMTDQHGEEATYAVSKACTLPLPWSPREVICEMDYMEVHVDGAVPHVSTGGTVMHQQWDDGISSAYTLASSGWQLIFLKEGQTSADLSLDEAREQGYRLHFTPGRVLLRMPYGKPLSHDSLVNGVPVEVVHAVLFSRQRWTVVIFDLVAACSKDVGFFDGTSLHWQVPIVMFPLSSHTDFETKNISIGVHGTLLDPQVTADRGYSLSTGKGMVDIGIPYGAEGGHRQSFVLNNTYWEFYLIYLYYEGVFMDSFHTENRHRHTKVLMTQSLPHVPITINQTVIEERAFTLYMGNFPSDVVLMTVTLNGHEFNLVEATQHGYTIVKAPHANGTHAYIIKVPFEDPMVLKSYFTEGVLQYLLSVNFTFNIMLQENYFFHLTSLKARIHDVYPPSFSGLCQEHGIVFKLAHEEFHHMWDITIGNNLLTEQYAVRQGYLMANDSQGILLDVPLFTPGYLYEDINLNQFFGTFEILSRDAKTLEIQQHSVKRCPFPTTELIECSTGGVMTVVASVVKSIPKADPQRTTLLDTTCKPKETDETRVLFEFDLTTCGTRMKVKNDLMIFENTIMFEQEPFPSHRPVITRDTTFRLAVQCSYPVEAVNMDVAFASSVPGRGSVGEARPYETALAKPIMLPAPEAVTTASVPITPRIKTPPTQRPAKFMRVHSHHSAKSQSSEPDYRRYKWRMIHS</sequence>
<feature type="domain" description="ZP" evidence="2">
    <location>
        <begin position="604"/>
        <end position="793"/>
    </location>
</feature>
<dbReference type="Pfam" id="PF23344">
    <property type="entry name" value="ZP-N"/>
    <property type="match status" value="1"/>
</dbReference>
<accession>A0AAV6FHQ8</accession>
<comment type="caution">
    <text evidence="3">The sequence shown here is derived from an EMBL/GenBank/DDBJ whole genome shotgun (WGS) entry which is preliminary data.</text>
</comment>
<gene>
    <name evidence="3" type="ORF">AALO_G00297980</name>
</gene>
<organism evidence="3 4">
    <name type="scientific">Alosa alosa</name>
    <name type="common">allis shad</name>
    <dbReference type="NCBI Taxonomy" id="278164"/>
    <lineage>
        <taxon>Eukaryota</taxon>
        <taxon>Metazoa</taxon>
        <taxon>Chordata</taxon>
        <taxon>Craniata</taxon>
        <taxon>Vertebrata</taxon>
        <taxon>Euteleostomi</taxon>
        <taxon>Actinopterygii</taxon>
        <taxon>Neopterygii</taxon>
        <taxon>Teleostei</taxon>
        <taxon>Clupei</taxon>
        <taxon>Clupeiformes</taxon>
        <taxon>Clupeoidei</taxon>
        <taxon>Clupeidae</taxon>
        <taxon>Alosa</taxon>
    </lineage>
</organism>
<dbReference type="PROSITE" id="PS51034">
    <property type="entry name" value="ZP_2"/>
    <property type="match status" value="1"/>
</dbReference>
<feature type="signal peptide" evidence="1">
    <location>
        <begin position="1"/>
        <end position="20"/>
    </location>
</feature>
<dbReference type="Proteomes" id="UP000823561">
    <property type="component" value="Chromosome 24"/>
</dbReference>
<dbReference type="PANTHER" id="PTHR47130">
    <property type="entry name" value="SI:DKEY-19B23.11-RELATED"/>
    <property type="match status" value="1"/>
</dbReference>
<dbReference type="InterPro" id="IPR055356">
    <property type="entry name" value="ZP-N"/>
</dbReference>
<evidence type="ECO:0000259" key="2">
    <source>
        <dbReference type="PROSITE" id="PS51034"/>
    </source>
</evidence>
<dbReference type="Pfam" id="PF26562">
    <property type="entry name" value="Ig-like"/>
    <property type="match status" value="1"/>
</dbReference>
<protein>
    <recommendedName>
        <fullName evidence="2">ZP domain-containing protein</fullName>
    </recommendedName>
</protein>
<dbReference type="InterPro" id="IPR058876">
    <property type="entry name" value="Ig-like_ZP"/>
</dbReference>
<keyword evidence="1" id="KW-0732">Signal</keyword>
<evidence type="ECO:0000313" key="4">
    <source>
        <dbReference type="Proteomes" id="UP000823561"/>
    </source>
</evidence>
<dbReference type="InterPro" id="IPR001507">
    <property type="entry name" value="ZP_dom"/>
</dbReference>
<keyword evidence="4" id="KW-1185">Reference proteome</keyword>
<proteinExistence type="predicted"/>
<dbReference type="AlphaFoldDB" id="A0AAV6FHQ8"/>
<evidence type="ECO:0000256" key="1">
    <source>
        <dbReference type="SAM" id="SignalP"/>
    </source>
</evidence>
<dbReference type="EMBL" id="JADWDJ010000024">
    <property type="protein sequence ID" value="KAG5260917.1"/>
    <property type="molecule type" value="Genomic_DNA"/>
</dbReference>